<dbReference type="Proteomes" id="UP001049176">
    <property type="component" value="Chromosome 6"/>
</dbReference>
<name>A0A9P7RXK5_9AGAR</name>
<dbReference type="InterPro" id="IPR002731">
    <property type="entry name" value="ATPase_BadF"/>
</dbReference>
<dbReference type="PANTHER" id="PTHR43190">
    <property type="entry name" value="N-ACETYL-D-GLUCOSAMINE KINASE"/>
    <property type="match status" value="1"/>
</dbReference>
<dbReference type="SUPFAM" id="SSF53067">
    <property type="entry name" value="Actin-like ATPase domain"/>
    <property type="match status" value="2"/>
</dbReference>
<keyword evidence="7" id="KW-1185">Reference proteome</keyword>
<comment type="similarity">
    <text evidence="1">Belongs to the eukaryotic-type N-acetylglucosamine kinase family.</text>
</comment>
<dbReference type="GeneID" id="66079163"/>
<dbReference type="Pfam" id="PF01869">
    <property type="entry name" value="BcrAD_BadFG"/>
    <property type="match status" value="1"/>
</dbReference>
<protein>
    <recommendedName>
        <fullName evidence="3">N-acetyl-D-glucosamine kinase</fullName>
        <ecNumber evidence="2">2.7.1.59</ecNumber>
    </recommendedName>
    <alternativeName>
        <fullName evidence="4">GlcNAc kinase</fullName>
    </alternativeName>
</protein>
<gene>
    <name evidence="6" type="ORF">E1B28_010087</name>
</gene>
<evidence type="ECO:0000256" key="4">
    <source>
        <dbReference type="ARBA" id="ARBA00031123"/>
    </source>
</evidence>
<dbReference type="KEGG" id="more:E1B28_010087"/>
<reference evidence="6" key="1">
    <citation type="journal article" date="2021" name="Genome Biol. Evol.">
        <title>The assembled and annotated genome of the fairy-ring fungus Marasmius oreades.</title>
        <authorList>
            <person name="Hiltunen M."/>
            <person name="Ament-Velasquez S.L."/>
            <person name="Johannesson H."/>
        </authorList>
    </citation>
    <scope>NUCLEOTIDE SEQUENCE</scope>
    <source>
        <strain evidence="6">03SP1</strain>
    </source>
</reference>
<dbReference type="AlphaFoldDB" id="A0A9P7RXK5"/>
<dbReference type="RefSeq" id="XP_043007496.1">
    <property type="nucleotide sequence ID" value="XM_043155035.1"/>
</dbReference>
<comment type="caution">
    <text evidence="6">The sequence shown here is derived from an EMBL/GenBank/DDBJ whole genome shotgun (WGS) entry which is preliminary data.</text>
</comment>
<accession>A0A9P7RXK5</accession>
<proteinExistence type="inferred from homology"/>
<dbReference type="InterPro" id="IPR052519">
    <property type="entry name" value="Euk-type_GlcNAc_Kinase"/>
</dbReference>
<dbReference type="Gene3D" id="3.30.420.40">
    <property type="match status" value="2"/>
</dbReference>
<evidence type="ECO:0000313" key="7">
    <source>
        <dbReference type="Proteomes" id="UP001049176"/>
    </source>
</evidence>
<sequence>MPLYLCVDCGGSKTSAVICDGDGQIIGRAYGGSSNLAYVGFEAFMNAIRISVGDALKTCVSPPSVEPVSLPPSNLTFAAAWLGVSGVDSPAAVASILQPLSDLLGIPMGPKLAVANDTHLLASPVQRYPDVTSAVAVVGGTGATAASFRKAVGQLEEVGRIGGWGWILGDEGGGFSVGREAIRYILARNDRDSVKRRGSLPLAKEGSLEDRILRYFSCNTIMELLNEVHAADPGSISSSAPTTQLTAPHLSLTREKRLSSLSPLVFSAAFENNDTEALAVLQLCAGMLADQIAVLVGERTEEQPGLVSANESVLSFGGSLVGLKVYRKMVLDALTEKGHVFRRVEFVDDAAASGALALAVRYKSNA</sequence>
<dbReference type="EC" id="2.7.1.59" evidence="2"/>
<dbReference type="InterPro" id="IPR043129">
    <property type="entry name" value="ATPase_NBD"/>
</dbReference>
<organism evidence="6 7">
    <name type="scientific">Marasmius oreades</name>
    <name type="common">fairy-ring Marasmius</name>
    <dbReference type="NCBI Taxonomy" id="181124"/>
    <lineage>
        <taxon>Eukaryota</taxon>
        <taxon>Fungi</taxon>
        <taxon>Dikarya</taxon>
        <taxon>Basidiomycota</taxon>
        <taxon>Agaricomycotina</taxon>
        <taxon>Agaricomycetes</taxon>
        <taxon>Agaricomycetidae</taxon>
        <taxon>Agaricales</taxon>
        <taxon>Marasmiineae</taxon>
        <taxon>Marasmiaceae</taxon>
        <taxon>Marasmius</taxon>
    </lineage>
</organism>
<feature type="domain" description="ATPase BadF/BadG/BcrA/BcrD type" evidence="5">
    <location>
        <begin position="7"/>
        <end position="336"/>
    </location>
</feature>
<dbReference type="CDD" id="cd24007">
    <property type="entry name" value="ASKHA_NBD_eukNAGK-like"/>
    <property type="match status" value="1"/>
</dbReference>
<dbReference type="PANTHER" id="PTHR43190:SF3">
    <property type="entry name" value="N-ACETYL-D-GLUCOSAMINE KINASE"/>
    <property type="match status" value="1"/>
</dbReference>
<evidence type="ECO:0000313" key="6">
    <source>
        <dbReference type="EMBL" id="KAG7091026.1"/>
    </source>
</evidence>
<evidence type="ECO:0000256" key="2">
    <source>
        <dbReference type="ARBA" id="ARBA00012122"/>
    </source>
</evidence>
<evidence type="ECO:0000259" key="5">
    <source>
        <dbReference type="Pfam" id="PF01869"/>
    </source>
</evidence>
<evidence type="ECO:0000256" key="3">
    <source>
        <dbReference type="ARBA" id="ARBA00014974"/>
    </source>
</evidence>
<dbReference type="OrthoDB" id="311172at2759"/>
<evidence type="ECO:0000256" key="1">
    <source>
        <dbReference type="ARBA" id="ARBA00006198"/>
    </source>
</evidence>
<dbReference type="GO" id="GO:0045127">
    <property type="term" value="F:N-acetylglucosamine kinase activity"/>
    <property type="evidence" value="ECO:0007669"/>
    <property type="project" value="UniProtKB-EC"/>
</dbReference>
<dbReference type="EMBL" id="CM032186">
    <property type="protein sequence ID" value="KAG7091026.1"/>
    <property type="molecule type" value="Genomic_DNA"/>
</dbReference>